<organism evidence="2 3">
    <name type="scientific">Jiella pelagia</name>
    <dbReference type="NCBI Taxonomy" id="2986949"/>
    <lineage>
        <taxon>Bacteria</taxon>
        <taxon>Pseudomonadati</taxon>
        <taxon>Pseudomonadota</taxon>
        <taxon>Alphaproteobacteria</taxon>
        <taxon>Hyphomicrobiales</taxon>
        <taxon>Aurantimonadaceae</taxon>
        <taxon>Jiella</taxon>
    </lineage>
</organism>
<dbReference type="EMBL" id="CP114029">
    <property type="protein sequence ID" value="WAP70144.1"/>
    <property type="molecule type" value="Genomic_DNA"/>
</dbReference>
<proteinExistence type="predicted"/>
<protein>
    <submittedName>
        <fullName evidence="2">Extracellular solute-binding protein</fullName>
    </submittedName>
</protein>
<dbReference type="Gene3D" id="3.40.190.10">
    <property type="entry name" value="Periplasmic binding protein-like II"/>
    <property type="match status" value="2"/>
</dbReference>
<name>A0ABY7C546_9HYPH</name>
<dbReference type="RefSeq" id="WP_268882599.1">
    <property type="nucleotide sequence ID" value="NZ_CP114029.1"/>
</dbReference>
<dbReference type="PANTHER" id="PTHR30222:SF17">
    <property type="entry name" value="SPERMIDINE_PUTRESCINE-BINDING PERIPLASMIC PROTEIN"/>
    <property type="match status" value="1"/>
</dbReference>
<sequence length="379" mass="42128">MRWSCGKRPRAISPRWATSARSLNIHAWEGYTEEPVLDPFASQIGATVNPQMLISDPAAVNNLRSGGTSTWDLINLNNAWQRKELYPEGLITPLDKEKFKPLYAMNTPGFEWPYLWAMDQGGDQLLGMIQRYGPSGIGVNTDKISRETVEKGGYMEIIEGAKGQYGILDYENWVIMHTCMAAGFTPFRKHTEAEMESYRELIFKLFANAKKVSDDQAALARDMITGEIIAVIPGSIYSVSAARYEGETQIESVVPEEGIEETKTAENPKGKAGITWIEVTSLVKNPAPTPLAEAFLVYCHTPEAAYRVAAKAPGTLNPIVQMGSPDVLAQFSADELEAIQWGEEGQWLETNLSRCIDFDINPDYAAMHDMYTEAKRSRG</sequence>
<dbReference type="SUPFAM" id="SSF53850">
    <property type="entry name" value="Periplasmic binding protein-like II"/>
    <property type="match status" value="1"/>
</dbReference>
<keyword evidence="3" id="KW-1185">Reference proteome</keyword>
<keyword evidence="1" id="KW-0732">Signal</keyword>
<reference evidence="2" key="1">
    <citation type="submission" date="2022-12" db="EMBL/GenBank/DDBJ databases">
        <title>Jiella pelagia sp. nov., isolated from phosphonate enriched culture of Northwest Pacific surface seawater.</title>
        <authorList>
            <person name="Shin D.Y."/>
            <person name="Hwang C.Y."/>
        </authorList>
    </citation>
    <scope>NUCLEOTIDE SEQUENCE</scope>
    <source>
        <strain evidence="2">HL-NP1</strain>
    </source>
</reference>
<evidence type="ECO:0000313" key="3">
    <source>
        <dbReference type="Proteomes" id="UP001164020"/>
    </source>
</evidence>
<evidence type="ECO:0000313" key="2">
    <source>
        <dbReference type="EMBL" id="WAP70144.1"/>
    </source>
</evidence>
<dbReference type="PANTHER" id="PTHR30222">
    <property type="entry name" value="SPERMIDINE/PUTRESCINE-BINDING PERIPLASMIC PROTEIN"/>
    <property type="match status" value="1"/>
</dbReference>
<evidence type="ECO:0000256" key="1">
    <source>
        <dbReference type="ARBA" id="ARBA00022729"/>
    </source>
</evidence>
<accession>A0ABY7C546</accession>
<dbReference type="Proteomes" id="UP001164020">
    <property type="component" value="Chromosome"/>
</dbReference>
<gene>
    <name evidence="2" type="ORF">OH818_08495</name>
</gene>